<evidence type="ECO:0000313" key="2">
    <source>
        <dbReference type="EMBL" id="SCU68017.1"/>
    </source>
</evidence>
<gene>
    <name evidence="2" type="ORF">TEOVI_000840400</name>
</gene>
<comment type="caution">
    <text evidence="2">The sequence shown here is derived from an EMBL/GenBank/DDBJ whole genome shotgun (WGS) entry which is preliminary data.</text>
</comment>
<dbReference type="RefSeq" id="XP_067079257.1">
    <property type="nucleotide sequence ID" value="XM_067223156.1"/>
</dbReference>
<dbReference type="VEuPathDB" id="TriTrypDB:TEOVI_000840400"/>
<evidence type="ECO:0000313" key="3">
    <source>
        <dbReference type="Proteomes" id="UP000195570"/>
    </source>
</evidence>
<accession>A0A1G4I8F0</accession>
<feature type="region of interest" description="Disordered" evidence="1">
    <location>
        <begin position="1"/>
        <end position="22"/>
    </location>
</feature>
<evidence type="ECO:0000256" key="1">
    <source>
        <dbReference type="SAM" id="MobiDB-lite"/>
    </source>
</evidence>
<dbReference type="Proteomes" id="UP000195570">
    <property type="component" value="Unassembled WGS sequence"/>
</dbReference>
<dbReference type="GeneID" id="92382338"/>
<dbReference type="AlphaFoldDB" id="A0A1G4I8F0"/>
<sequence length="290" mass="32721">MPPKQHKEKKKKKKKSTPEDDLDEPYHRWLDETYYIARTHREHAAAVHMKFINTAIKACTTAIVPYNEMLLLTTGIPTCETEVVPMVSVPSIIRSLGFNPTTKQLMQIGWITALVKEPPAEFLSDVLSRTLWESENENKLKRCMLMTHIDFESCDLLTSRKKLENVGLQLLQTGSFVFDPSQVPRVFLPAVDLLRRVPVVVQRSDADTLDKVFETIWAAANTCERGTGGIRQMNIAALHKTLTTAMRSHRKTSETMEEPSLTKVEMESLLSFVCGEGGNVDEDTFALTAV</sequence>
<reference evidence="2" key="1">
    <citation type="submission" date="2016-09" db="EMBL/GenBank/DDBJ databases">
        <authorList>
            <person name="Hebert L."/>
            <person name="Moumen B."/>
        </authorList>
    </citation>
    <scope>NUCLEOTIDE SEQUENCE [LARGE SCALE GENOMIC DNA]</scope>
    <source>
        <strain evidence="2">OVI</strain>
    </source>
</reference>
<name>A0A1G4I8F0_TRYEQ</name>
<keyword evidence="3" id="KW-1185">Reference proteome</keyword>
<protein>
    <submittedName>
        <fullName evidence="2">Uncharacterized protein</fullName>
    </submittedName>
</protein>
<feature type="compositionally biased region" description="Basic residues" evidence="1">
    <location>
        <begin position="1"/>
        <end position="15"/>
    </location>
</feature>
<proteinExistence type="predicted"/>
<organism evidence="2 3">
    <name type="scientific">Trypanosoma equiperdum</name>
    <dbReference type="NCBI Taxonomy" id="5694"/>
    <lineage>
        <taxon>Eukaryota</taxon>
        <taxon>Discoba</taxon>
        <taxon>Euglenozoa</taxon>
        <taxon>Kinetoplastea</taxon>
        <taxon>Metakinetoplastina</taxon>
        <taxon>Trypanosomatida</taxon>
        <taxon>Trypanosomatidae</taxon>
        <taxon>Trypanosoma</taxon>
    </lineage>
</organism>
<dbReference type="EMBL" id="CZPT02000864">
    <property type="protein sequence ID" value="SCU68017.1"/>
    <property type="molecule type" value="Genomic_DNA"/>
</dbReference>